<dbReference type="InParanoid" id="A7S4J2"/>
<evidence type="ECO:0000313" key="1">
    <source>
        <dbReference type="EMBL" id="EDO41338.1"/>
    </source>
</evidence>
<keyword evidence="2" id="KW-1185">Reference proteome</keyword>
<dbReference type="Proteomes" id="UP000001593">
    <property type="component" value="Unassembled WGS sequence"/>
</dbReference>
<organism evidence="1 2">
    <name type="scientific">Nematostella vectensis</name>
    <name type="common">Starlet sea anemone</name>
    <dbReference type="NCBI Taxonomy" id="45351"/>
    <lineage>
        <taxon>Eukaryota</taxon>
        <taxon>Metazoa</taxon>
        <taxon>Cnidaria</taxon>
        <taxon>Anthozoa</taxon>
        <taxon>Hexacorallia</taxon>
        <taxon>Actiniaria</taxon>
        <taxon>Edwardsiidae</taxon>
        <taxon>Nematostella</taxon>
    </lineage>
</organism>
<reference evidence="1 2" key="1">
    <citation type="journal article" date="2007" name="Science">
        <title>Sea anemone genome reveals ancestral eumetazoan gene repertoire and genomic organization.</title>
        <authorList>
            <person name="Putnam N.H."/>
            <person name="Srivastava M."/>
            <person name="Hellsten U."/>
            <person name="Dirks B."/>
            <person name="Chapman J."/>
            <person name="Salamov A."/>
            <person name="Terry A."/>
            <person name="Shapiro H."/>
            <person name="Lindquist E."/>
            <person name="Kapitonov V.V."/>
            <person name="Jurka J."/>
            <person name="Genikhovich G."/>
            <person name="Grigoriev I.V."/>
            <person name="Lucas S.M."/>
            <person name="Steele R.E."/>
            <person name="Finnerty J.R."/>
            <person name="Technau U."/>
            <person name="Martindale M.Q."/>
            <person name="Rokhsar D.S."/>
        </authorList>
    </citation>
    <scope>NUCLEOTIDE SEQUENCE [LARGE SCALE GENOMIC DNA]</scope>
    <source>
        <strain evidence="2">CH2 X CH6</strain>
    </source>
</reference>
<protein>
    <submittedName>
        <fullName evidence="1">Uncharacterized protein</fullName>
    </submittedName>
</protein>
<accession>A7S4J2</accession>
<dbReference type="AlphaFoldDB" id="A7S4J2"/>
<evidence type="ECO:0000313" key="2">
    <source>
        <dbReference type="Proteomes" id="UP000001593"/>
    </source>
</evidence>
<dbReference type="EMBL" id="DS469579">
    <property type="protein sequence ID" value="EDO41338.1"/>
    <property type="molecule type" value="Genomic_DNA"/>
</dbReference>
<gene>
    <name evidence="1" type="ORF">NEMVEDRAFT_v1g206706</name>
</gene>
<sequence>MSTVDDVDVFHHLMCLGIAIGALISPTDLSEICDKLNQAKASHTTAYTKPTFSALRDQTQVYQALCALRDQAQMWFKNKRHKLRSQERRDGGFLGTPLSMNSQRLGTTLVFQLCGGMTISTLYTGYGYMSPFGIYNHPYHQMPTSRHVMAGYPNMYKEPNHFFGYSSSAPAFSSHQK</sequence>
<dbReference type="HOGENOM" id="CLU_1519654_0_0_1"/>
<proteinExistence type="predicted"/>
<name>A7S4J2_NEMVE</name>